<evidence type="ECO:0000313" key="2">
    <source>
        <dbReference type="EMBL" id="VDS05276.1"/>
    </source>
</evidence>
<evidence type="ECO:0000313" key="3">
    <source>
        <dbReference type="Proteomes" id="UP000268844"/>
    </source>
</evidence>
<gene>
    <name evidence="2" type="ORF">DEVEQU_02417</name>
</gene>
<dbReference type="Proteomes" id="UP000268844">
    <property type="component" value="Unassembled WGS sequence"/>
</dbReference>
<evidence type="ECO:0000259" key="1">
    <source>
        <dbReference type="Pfam" id="PF07812"/>
    </source>
</evidence>
<reference evidence="2 3" key="1">
    <citation type="submission" date="2018-12" db="EMBL/GenBank/DDBJ databases">
        <authorList>
            <person name="Criscuolo A."/>
        </authorList>
    </citation>
    <scope>NUCLEOTIDE SEQUENCE [LARGE SCALE GENOMIC DNA]</scope>
    <source>
        <strain evidence="2">ACIP1116281</strain>
    </source>
</reference>
<accession>A0A3S4GID3</accession>
<keyword evidence="3" id="KW-1185">Reference proteome</keyword>
<dbReference type="InterPro" id="IPR012924">
    <property type="entry name" value="TfuA_core"/>
</dbReference>
<dbReference type="EMBL" id="UZWD01000029">
    <property type="protein sequence ID" value="VDS05276.1"/>
    <property type="molecule type" value="Genomic_DNA"/>
</dbReference>
<proteinExistence type="predicted"/>
<dbReference type="AlphaFoldDB" id="A0A3S4GID3"/>
<name>A0A3S4GID3_9HYPH</name>
<sequence length="235" mass="25332">MKIVFAGPSLHGHQIDWTGLVPRPPAALGDLTQAVSDGASMIGLIDGYFGWTASVWHKEILHALAKDIPVYGAASLGALRAAECAPFGMIPVGRIALAYQRGELDDDGDVALLHYPAEAGFLPMTEPLVDMRASLDALRDAGVLDAAAYAHLWTRAHTLNFRQRTVAVLLDGLPAERASELASAYEIHRVSIKAQDALELVATMRAATPSAPHRDWDFEPSFPWRRAGLDHPAKG</sequence>
<dbReference type="RefSeq" id="WP_223214202.1">
    <property type="nucleotide sequence ID" value="NZ_JBHTMH010000001.1"/>
</dbReference>
<protein>
    <submittedName>
        <fullName evidence="2">TfuA-like protein</fullName>
    </submittedName>
</protein>
<dbReference type="Pfam" id="PF07812">
    <property type="entry name" value="TfuA"/>
    <property type="match status" value="1"/>
</dbReference>
<feature type="domain" description="TfuA-like core" evidence="1">
    <location>
        <begin position="46"/>
        <end position="165"/>
    </location>
</feature>
<organism evidence="2 3">
    <name type="scientific">Devosia equisanguinis</name>
    <dbReference type="NCBI Taxonomy" id="2490941"/>
    <lineage>
        <taxon>Bacteria</taxon>
        <taxon>Pseudomonadati</taxon>
        <taxon>Pseudomonadota</taxon>
        <taxon>Alphaproteobacteria</taxon>
        <taxon>Hyphomicrobiales</taxon>
        <taxon>Devosiaceae</taxon>
        <taxon>Devosia</taxon>
    </lineage>
</organism>